<feature type="domain" description="Ketoreductase" evidence="3">
    <location>
        <begin position="2"/>
        <end position="210"/>
    </location>
</feature>
<dbReference type="SUPFAM" id="SSF51735">
    <property type="entry name" value="NAD(P)-binding Rossmann-fold domains"/>
    <property type="match status" value="1"/>
</dbReference>
<dbReference type="GO" id="GO:0030497">
    <property type="term" value="P:fatty acid elongation"/>
    <property type="evidence" value="ECO:0007669"/>
    <property type="project" value="TreeGrafter"/>
</dbReference>
<dbReference type="InterPro" id="IPR002347">
    <property type="entry name" value="SDR_fam"/>
</dbReference>
<dbReference type="InterPro" id="IPR036291">
    <property type="entry name" value="NAD(P)-bd_dom_sf"/>
</dbReference>
<dbReference type="InterPro" id="IPR057326">
    <property type="entry name" value="KR_dom"/>
</dbReference>
<evidence type="ECO:0000256" key="2">
    <source>
        <dbReference type="ARBA" id="ARBA00023002"/>
    </source>
</evidence>
<dbReference type="CDD" id="cd05233">
    <property type="entry name" value="SDR_c"/>
    <property type="match status" value="1"/>
</dbReference>
<keyword evidence="2" id="KW-0560">Oxidoreductase</keyword>
<evidence type="ECO:0000313" key="5">
    <source>
        <dbReference type="Proteomes" id="UP000251891"/>
    </source>
</evidence>
<dbReference type="FunFam" id="3.40.50.720:FF:000084">
    <property type="entry name" value="Short-chain dehydrogenase reductase"/>
    <property type="match status" value="1"/>
</dbReference>
<dbReference type="GO" id="GO:0016616">
    <property type="term" value="F:oxidoreductase activity, acting on the CH-OH group of donors, NAD or NADP as acceptor"/>
    <property type="evidence" value="ECO:0007669"/>
    <property type="project" value="TreeGrafter"/>
</dbReference>
<dbReference type="Gene3D" id="3.40.50.720">
    <property type="entry name" value="NAD(P)-binding Rossmann-like Domain"/>
    <property type="match status" value="1"/>
</dbReference>
<comment type="caution">
    <text evidence="4">The sequence shown here is derived from an EMBL/GenBank/DDBJ whole genome shotgun (WGS) entry which is preliminary data.</text>
</comment>
<accession>A0A365HEG2</accession>
<dbReference type="PANTHER" id="PTHR42760:SF40">
    <property type="entry name" value="3-OXOACYL-[ACYL-CARRIER-PROTEIN] REDUCTASE, CHLOROPLASTIC"/>
    <property type="match status" value="1"/>
</dbReference>
<sequence>MAIVTGAAGGIGRACAAALSRRGAVVIGADLRDRPVPGGPAITEFRRLDVTDPEAVDALVGEVAAAHEGLSILVNSTGLYPSAPLTGIGAGEWDRVLGVNLKGPHLCVAAFARALVAAGRPGTVVNISSTAAARARLGAAHYSASKAGLDMLTRSQSLELARHGIRVNAVAPGYVKVDSSVNPISAEYEDAVLSGIPLGRVGRPDDVAEAVAFLCGDAAAWITGEVLVVDGGASAGNAGLPPSGPDGRVRSPR</sequence>
<protein>
    <submittedName>
        <fullName evidence="4">SDR family NAD(P)-dependent oxidoreductase</fullName>
    </submittedName>
</protein>
<reference evidence="4 5" key="1">
    <citation type="submission" date="2018-06" db="EMBL/GenBank/DDBJ databases">
        <title>Actinomadura craniellae sp. nov. isolated from marine sponge Craniella sp.</title>
        <authorList>
            <person name="Li L."/>
            <person name="Xu Q.H."/>
            <person name="Lin H.W."/>
            <person name="Lu Y.H."/>
        </authorList>
    </citation>
    <scope>NUCLEOTIDE SEQUENCE [LARGE SCALE GENOMIC DNA]</scope>
    <source>
        <strain evidence="4 5">LHW63021</strain>
    </source>
</reference>
<dbReference type="PROSITE" id="PS00061">
    <property type="entry name" value="ADH_SHORT"/>
    <property type="match status" value="1"/>
</dbReference>
<organism evidence="4 5">
    <name type="scientific">Actinomadura craniellae</name>
    <dbReference type="NCBI Taxonomy" id="2231787"/>
    <lineage>
        <taxon>Bacteria</taxon>
        <taxon>Bacillati</taxon>
        <taxon>Actinomycetota</taxon>
        <taxon>Actinomycetes</taxon>
        <taxon>Streptosporangiales</taxon>
        <taxon>Thermomonosporaceae</taxon>
        <taxon>Actinomadura</taxon>
    </lineage>
</organism>
<dbReference type="OrthoDB" id="3458330at2"/>
<dbReference type="PRINTS" id="PR00080">
    <property type="entry name" value="SDRFAMILY"/>
</dbReference>
<comment type="similarity">
    <text evidence="1">Belongs to the short-chain dehydrogenases/reductases (SDR) family.</text>
</comment>
<evidence type="ECO:0000259" key="3">
    <source>
        <dbReference type="SMART" id="SM00822"/>
    </source>
</evidence>
<keyword evidence="5" id="KW-1185">Reference proteome</keyword>
<evidence type="ECO:0000256" key="1">
    <source>
        <dbReference type="ARBA" id="ARBA00006484"/>
    </source>
</evidence>
<dbReference type="SMART" id="SM00822">
    <property type="entry name" value="PKS_KR"/>
    <property type="match status" value="1"/>
</dbReference>
<dbReference type="PRINTS" id="PR00081">
    <property type="entry name" value="GDHRDH"/>
</dbReference>
<name>A0A365HEG2_9ACTN</name>
<gene>
    <name evidence="4" type="ORF">DPM19_01125</name>
</gene>
<dbReference type="Pfam" id="PF13561">
    <property type="entry name" value="adh_short_C2"/>
    <property type="match status" value="1"/>
</dbReference>
<dbReference type="InterPro" id="IPR020904">
    <property type="entry name" value="Sc_DH/Rdtase_CS"/>
</dbReference>
<proteinExistence type="inferred from homology"/>
<evidence type="ECO:0000313" key="4">
    <source>
        <dbReference type="EMBL" id="RAY17276.1"/>
    </source>
</evidence>
<dbReference type="Proteomes" id="UP000251891">
    <property type="component" value="Unassembled WGS sequence"/>
</dbReference>
<dbReference type="AlphaFoldDB" id="A0A365HEG2"/>
<dbReference type="PANTHER" id="PTHR42760">
    <property type="entry name" value="SHORT-CHAIN DEHYDROGENASES/REDUCTASES FAMILY MEMBER"/>
    <property type="match status" value="1"/>
</dbReference>
<dbReference type="EMBL" id="QLYX01000001">
    <property type="protein sequence ID" value="RAY17276.1"/>
    <property type="molecule type" value="Genomic_DNA"/>
</dbReference>